<keyword evidence="2" id="KW-1133">Transmembrane helix</keyword>
<organism evidence="4 5">
    <name type="scientific">Ceraceosorus bombacis</name>
    <dbReference type="NCBI Taxonomy" id="401625"/>
    <lineage>
        <taxon>Eukaryota</taxon>
        <taxon>Fungi</taxon>
        <taxon>Dikarya</taxon>
        <taxon>Basidiomycota</taxon>
        <taxon>Ustilaginomycotina</taxon>
        <taxon>Exobasidiomycetes</taxon>
        <taxon>Ceraceosorales</taxon>
        <taxon>Ceraceosoraceae</taxon>
        <taxon>Ceraceosorus</taxon>
    </lineage>
</organism>
<keyword evidence="3" id="KW-0732">Signal</keyword>
<dbReference type="AlphaFoldDB" id="A0A0P1BJN4"/>
<reference evidence="4 5" key="1">
    <citation type="submission" date="2014-09" db="EMBL/GenBank/DDBJ databases">
        <authorList>
            <person name="Magalhaes I.L.F."/>
            <person name="Oliveira U."/>
            <person name="Santos F.R."/>
            <person name="Vidigal T.H.D.A."/>
            <person name="Brescovit A.D."/>
            <person name="Santos A.J."/>
        </authorList>
    </citation>
    <scope>NUCLEOTIDE SEQUENCE [LARGE SCALE GENOMIC DNA]</scope>
</reference>
<name>A0A0P1BJN4_9BASI</name>
<keyword evidence="5" id="KW-1185">Reference proteome</keyword>
<evidence type="ECO:0000313" key="4">
    <source>
        <dbReference type="EMBL" id="CEH15998.1"/>
    </source>
</evidence>
<dbReference type="Proteomes" id="UP000054845">
    <property type="component" value="Unassembled WGS sequence"/>
</dbReference>
<protein>
    <recommendedName>
        <fullName evidence="6">Mid2 domain-containing protein</fullName>
    </recommendedName>
</protein>
<evidence type="ECO:0000256" key="3">
    <source>
        <dbReference type="SAM" id="SignalP"/>
    </source>
</evidence>
<proteinExistence type="predicted"/>
<keyword evidence="2" id="KW-0472">Membrane</keyword>
<evidence type="ECO:0008006" key="6">
    <source>
        <dbReference type="Google" id="ProtNLM"/>
    </source>
</evidence>
<sequence length="293" mass="30510">MRFAVLLASALALAASQVNALTININSASCTAINWSIRLDSREEYVQASTLRFYAASSDSDFDSLHSDFTVSANGDVKSYGVWYTFTTYVDDSDRPSGTSWQIGAGLIDYQNNFLPAADGTRLIVYGTRTVTGCDATPTPRPTTISSSSALTPTSRSTSTDTSYPTDLPVEQETHGVPIGAVAGGIVGAVLLLLGAVIWLIVRCRKLKQEAQASGANVGGGGGNTAGGAFVPAAMSGAQAVGTPDLEKMESASGHSAHVPTLASNGGWATDNRLLSWQRTIVPCLSKASLRAP</sequence>
<feature type="transmembrane region" description="Helical" evidence="2">
    <location>
        <begin position="179"/>
        <end position="202"/>
    </location>
</feature>
<keyword evidence="2" id="KW-0812">Transmembrane</keyword>
<evidence type="ECO:0000256" key="2">
    <source>
        <dbReference type="SAM" id="Phobius"/>
    </source>
</evidence>
<evidence type="ECO:0000313" key="5">
    <source>
        <dbReference type="Proteomes" id="UP000054845"/>
    </source>
</evidence>
<evidence type="ECO:0000256" key="1">
    <source>
        <dbReference type="SAM" id="MobiDB-lite"/>
    </source>
</evidence>
<dbReference type="EMBL" id="CCYA01000273">
    <property type="protein sequence ID" value="CEH15998.1"/>
    <property type="molecule type" value="Genomic_DNA"/>
</dbReference>
<feature type="signal peptide" evidence="3">
    <location>
        <begin position="1"/>
        <end position="20"/>
    </location>
</feature>
<feature type="region of interest" description="Disordered" evidence="1">
    <location>
        <begin position="135"/>
        <end position="165"/>
    </location>
</feature>
<dbReference type="OrthoDB" id="10477377at2759"/>
<accession>A0A0P1BJN4</accession>
<feature type="compositionally biased region" description="Low complexity" evidence="1">
    <location>
        <begin position="142"/>
        <end position="165"/>
    </location>
</feature>
<feature type="chain" id="PRO_5006059566" description="Mid2 domain-containing protein" evidence="3">
    <location>
        <begin position="21"/>
        <end position="293"/>
    </location>
</feature>